<evidence type="ECO:0000313" key="1">
    <source>
        <dbReference type="EMBL" id="KAF5793454.1"/>
    </source>
</evidence>
<protein>
    <submittedName>
        <fullName evidence="1">Uncharacterized protein</fullName>
    </submittedName>
</protein>
<organism evidence="1 2">
    <name type="scientific">Helianthus annuus</name>
    <name type="common">Common sunflower</name>
    <dbReference type="NCBI Taxonomy" id="4232"/>
    <lineage>
        <taxon>Eukaryota</taxon>
        <taxon>Viridiplantae</taxon>
        <taxon>Streptophyta</taxon>
        <taxon>Embryophyta</taxon>
        <taxon>Tracheophyta</taxon>
        <taxon>Spermatophyta</taxon>
        <taxon>Magnoliopsida</taxon>
        <taxon>eudicotyledons</taxon>
        <taxon>Gunneridae</taxon>
        <taxon>Pentapetalae</taxon>
        <taxon>asterids</taxon>
        <taxon>campanulids</taxon>
        <taxon>Asterales</taxon>
        <taxon>Asteraceae</taxon>
        <taxon>Asteroideae</taxon>
        <taxon>Heliantheae alliance</taxon>
        <taxon>Heliantheae</taxon>
        <taxon>Helianthus</taxon>
    </lineage>
</organism>
<reference evidence="1" key="2">
    <citation type="submission" date="2020-06" db="EMBL/GenBank/DDBJ databases">
        <title>Helianthus annuus Genome sequencing and assembly Release 2.</title>
        <authorList>
            <person name="Gouzy J."/>
            <person name="Langlade N."/>
            <person name="Munos S."/>
        </authorList>
    </citation>
    <scope>NUCLEOTIDE SEQUENCE</scope>
    <source>
        <tissue evidence="1">Leaves</tissue>
    </source>
</reference>
<evidence type="ECO:0000313" key="2">
    <source>
        <dbReference type="Proteomes" id="UP000215914"/>
    </source>
</evidence>
<keyword evidence="2" id="KW-1185">Reference proteome</keyword>
<gene>
    <name evidence="1" type="ORF">HanXRQr2_Chr09g0417581</name>
</gene>
<reference evidence="1" key="1">
    <citation type="journal article" date="2017" name="Nature">
        <title>The sunflower genome provides insights into oil metabolism, flowering and Asterid evolution.</title>
        <authorList>
            <person name="Badouin H."/>
            <person name="Gouzy J."/>
            <person name="Grassa C.J."/>
            <person name="Murat F."/>
            <person name="Staton S.E."/>
            <person name="Cottret L."/>
            <person name="Lelandais-Briere C."/>
            <person name="Owens G.L."/>
            <person name="Carrere S."/>
            <person name="Mayjonade B."/>
            <person name="Legrand L."/>
            <person name="Gill N."/>
            <person name="Kane N.C."/>
            <person name="Bowers J.E."/>
            <person name="Hubner S."/>
            <person name="Bellec A."/>
            <person name="Berard A."/>
            <person name="Berges H."/>
            <person name="Blanchet N."/>
            <person name="Boniface M.C."/>
            <person name="Brunel D."/>
            <person name="Catrice O."/>
            <person name="Chaidir N."/>
            <person name="Claudel C."/>
            <person name="Donnadieu C."/>
            <person name="Faraut T."/>
            <person name="Fievet G."/>
            <person name="Helmstetter N."/>
            <person name="King M."/>
            <person name="Knapp S.J."/>
            <person name="Lai Z."/>
            <person name="Le Paslier M.C."/>
            <person name="Lippi Y."/>
            <person name="Lorenzon L."/>
            <person name="Mandel J.R."/>
            <person name="Marage G."/>
            <person name="Marchand G."/>
            <person name="Marquand E."/>
            <person name="Bret-Mestries E."/>
            <person name="Morien E."/>
            <person name="Nambeesan S."/>
            <person name="Nguyen T."/>
            <person name="Pegot-Espagnet P."/>
            <person name="Pouilly N."/>
            <person name="Raftis F."/>
            <person name="Sallet E."/>
            <person name="Schiex T."/>
            <person name="Thomas J."/>
            <person name="Vandecasteele C."/>
            <person name="Vares D."/>
            <person name="Vear F."/>
            <person name="Vautrin S."/>
            <person name="Crespi M."/>
            <person name="Mangin B."/>
            <person name="Burke J.M."/>
            <person name="Salse J."/>
            <person name="Munos S."/>
            <person name="Vincourt P."/>
            <person name="Rieseberg L.H."/>
            <person name="Langlade N.B."/>
        </authorList>
    </citation>
    <scope>NUCLEOTIDE SEQUENCE</scope>
    <source>
        <tissue evidence="1">Leaves</tissue>
    </source>
</reference>
<sequence length="47" mass="5161">MFSDIAGPRVTVCLGYFRSKPTSPALCAGAPACFCRSSFISCHYFFF</sequence>
<dbReference type="Gramene" id="mRNA:HanXRQr2_Chr09g0417581">
    <property type="protein sequence ID" value="mRNA:HanXRQr2_Chr09g0417581"/>
    <property type="gene ID" value="HanXRQr2_Chr09g0417581"/>
</dbReference>
<accession>A0A9K3IC57</accession>
<dbReference type="AlphaFoldDB" id="A0A9K3IC57"/>
<proteinExistence type="predicted"/>
<name>A0A9K3IC57_HELAN</name>
<dbReference type="Proteomes" id="UP000215914">
    <property type="component" value="Unassembled WGS sequence"/>
</dbReference>
<dbReference type="EMBL" id="MNCJ02000324">
    <property type="protein sequence ID" value="KAF5793454.1"/>
    <property type="molecule type" value="Genomic_DNA"/>
</dbReference>
<comment type="caution">
    <text evidence="1">The sequence shown here is derived from an EMBL/GenBank/DDBJ whole genome shotgun (WGS) entry which is preliminary data.</text>
</comment>